<dbReference type="EMBL" id="JAVLRO010000005">
    <property type="protein sequence ID" value="MDR9876658.1"/>
    <property type="molecule type" value="Genomic_DNA"/>
</dbReference>
<reference evidence="1" key="1">
    <citation type="submission" date="2023-07" db="EMBL/GenBank/DDBJ databases">
        <title>Bioagumentation of soil contaminated with hydrocarbons using Pseudomonas poae 7b strain.</title>
        <authorList>
            <person name="Kumor A."/>
        </authorList>
    </citation>
    <scope>NUCLEOTIDE SEQUENCE</scope>
    <source>
        <strain evidence="1">7b</strain>
    </source>
</reference>
<name>A0ACC6LDR4_9PSED</name>
<evidence type="ECO:0000313" key="2">
    <source>
        <dbReference type="Proteomes" id="UP001244872"/>
    </source>
</evidence>
<proteinExistence type="predicted"/>
<sequence>MRLDKLRVQNYRCFGEFEIDFDPHLTVLIASNGGGKTTILDAARVALWPFVKGFDLGSQTGKSATIQIDDVRLANLSSGNMEPQIASIIEARGVWAPDEVESHWLQQRTSLKKSTNTLGDLGSKALTGYSKSLQEKVRSDETVVLPLVSYLGTSRLWYEGRFTSAAAQTTLDKSEYSRTSGYLNCLSYSSSFKTFTAWYGWVYRSYREAQVIALERDAQLSDLGVRFAQIIKSVKAAIDQLLQAPTGWHSLEYSESHQQQLIMHHPEQGILPVEMLSDGLRNTIAMVADLAFRACKLNPHLGEEAPLQTPGIALIDEVDMFLHPHWQQVILGSLRSAFPAMQFIVTTHSPQVLSTVRRENIRVIGKDTHGNLVASPPLAMTYGEPSNSVLHSVMQVDPQPPVLEKPDLLLLTEWVDKGRYDEQPAVELMERLTRVLSDQHPQLQRLQRSIKRQRALRK</sequence>
<dbReference type="Proteomes" id="UP001244872">
    <property type="component" value="Unassembled WGS sequence"/>
</dbReference>
<keyword evidence="2" id="KW-1185">Reference proteome</keyword>
<protein>
    <submittedName>
        <fullName evidence="1">AAA family ATPase</fullName>
    </submittedName>
</protein>
<gene>
    <name evidence="1" type="ORF">RJC98_15825</name>
</gene>
<organism evidence="1 2">
    <name type="scientific">Pseudomonas allii</name>
    <dbReference type="NCBI Taxonomy" id="2740531"/>
    <lineage>
        <taxon>Bacteria</taxon>
        <taxon>Pseudomonadati</taxon>
        <taxon>Pseudomonadota</taxon>
        <taxon>Gammaproteobacteria</taxon>
        <taxon>Pseudomonadales</taxon>
        <taxon>Pseudomonadaceae</taxon>
        <taxon>Pseudomonas</taxon>
    </lineage>
</organism>
<evidence type="ECO:0000313" key="1">
    <source>
        <dbReference type="EMBL" id="MDR9876658.1"/>
    </source>
</evidence>
<accession>A0ACC6LDR4</accession>
<comment type="caution">
    <text evidence="1">The sequence shown here is derived from an EMBL/GenBank/DDBJ whole genome shotgun (WGS) entry which is preliminary data.</text>
</comment>